<proteinExistence type="predicted"/>
<organism evidence="1 2">
    <name type="scientific">Pyrodictium occultum</name>
    <dbReference type="NCBI Taxonomy" id="2309"/>
    <lineage>
        <taxon>Archaea</taxon>
        <taxon>Thermoproteota</taxon>
        <taxon>Thermoprotei</taxon>
        <taxon>Desulfurococcales</taxon>
        <taxon>Pyrodictiaceae</taxon>
        <taxon>Pyrodictium</taxon>
    </lineage>
</organism>
<reference evidence="1 2" key="1">
    <citation type="submission" date="2015-11" db="EMBL/GenBank/DDBJ databases">
        <title>Genome sequence of Pyrodictium occultum PL-19, a marine hyperthermophilic archaeon isolated from Volcano, Italy.</title>
        <authorList>
            <person name="Utturkar S."/>
            <person name="Huber H."/>
            <person name="Leptihn S."/>
            <person name="Brown S."/>
            <person name="Stetter K.O."/>
            <person name="Podar M."/>
        </authorList>
    </citation>
    <scope>NUCLEOTIDE SEQUENCE [LARGE SCALE GENOMIC DNA]</scope>
    <source>
        <strain evidence="1 2">PL-19</strain>
    </source>
</reference>
<dbReference type="Proteomes" id="UP000053352">
    <property type="component" value="Unassembled WGS sequence"/>
</dbReference>
<keyword evidence="2" id="KW-1185">Reference proteome</keyword>
<name>A0A0V8RUV3_PYROC</name>
<protein>
    <submittedName>
        <fullName evidence="1">Uncharacterized protein</fullName>
    </submittedName>
</protein>
<comment type="caution">
    <text evidence="1">The sequence shown here is derived from an EMBL/GenBank/DDBJ whole genome shotgun (WGS) entry which is preliminary data.</text>
</comment>
<dbReference type="EMBL" id="LNTB01000001">
    <property type="protein sequence ID" value="KSW11738.1"/>
    <property type="molecule type" value="Genomic_DNA"/>
</dbReference>
<dbReference type="SUPFAM" id="SSF75217">
    <property type="entry name" value="alpha/beta knot"/>
    <property type="match status" value="1"/>
</dbReference>
<dbReference type="STRING" id="2309.CF15_02675"/>
<accession>A0A0V8RUV3</accession>
<dbReference type="OrthoDB" id="380859at2157"/>
<dbReference type="RefSeq" id="WP_058370415.1">
    <property type="nucleotide sequence ID" value="NZ_LNTB01000001.1"/>
</dbReference>
<dbReference type="InterPro" id="IPR029028">
    <property type="entry name" value="Alpha/beta_knot_MTases"/>
</dbReference>
<gene>
    <name evidence="1" type="ORF">CF15_02675</name>
</gene>
<evidence type="ECO:0000313" key="1">
    <source>
        <dbReference type="EMBL" id="KSW11738.1"/>
    </source>
</evidence>
<dbReference type="AlphaFoldDB" id="A0A0V8RUV3"/>
<dbReference type="Gene3D" id="3.40.1280.10">
    <property type="match status" value="1"/>
</dbReference>
<evidence type="ECO:0000313" key="2">
    <source>
        <dbReference type="Proteomes" id="UP000053352"/>
    </source>
</evidence>
<dbReference type="InterPro" id="IPR029026">
    <property type="entry name" value="tRNA_m1G_MTases_N"/>
</dbReference>
<sequence length="170" mass="17985">MRSSPGSGSCRVRVLYRDEASPGSLLRAGMVAAAALLLSGGIRRWVCVEAVVWLEAGEWRPVTVRIDGSRVRWLRADEPTLLGVLSSALERGSWPGIEANPGDVLEEAGGCVEAWEVLEEGLCSSCILARGRAGFKPWWLLAAAMVAYDERCLGGCGRGEEGAGRGLGAG</sequence>